<evidence type="ECO:0000313" key="6">
    <source>
        <dbReference type="Proteomes" id="UP000030636"/>
    </source>
</evidence>
<evidence type="ECO:0000313" key="5">
    <source>
        <dbReference type="EMBL" id="AIZ15565.1"/>
    </source>
</evidence>
<keyword evidence="1" id="KW-0805">Transcription regulation</keyword>
<dbReference type="Pfam" id="PF13377">
    <property type="entry name" value="Peripla_BP_3"/>
    <property type="match status" value="1"/>
</dbReference>
<evidence type="ECO:0000259" key="4">
    <source>
        <dbReference type="PROSITE" id="PS50932"/>
    </source>
</evidence>
<dbReference type="InterPro" id="IPR010982">
    <property type="entry name" value="Lambda_DNA-bd_dom_sf"/>
</dbReference>
<dbReference type="KEGG" id="bpsp:AH67_00260"/>
<evidence type="ECO:0000256" key="2">
    <source>
        <dbReference type="ARBA" id="ARBA00023125"/>
    </source>
</evidence>
<reference evidence="5 6" key="1">
    <citation type="journal article" date="2015" name="Genome Announc.">
        <title>Bifidobacterium pseudolongum Strain PV8-2, Isolated from a Stool Sample of an Anemic Kenyan Infant.</title>
        <authorList>
            <person name="Vazquez-Gutierrez P."/>
            <person name="Lacroix C."/>
            <person name="Chassard C."/>
            <person name="Klumpp J."/>
            <person name="Stevens M.J."/>
            <person name="Jans C."/>
        </authorList>
    </citation>
    <scope>NUCLEOTIDE SEQUENCE [LARGE SCALE GENOMIC DNA]</scope>
    <source>
        <strain evidence="5 6">PV8-2</strain>
    </source>
</reference>
<dbReference type="Pfam" id="PF00356">
    <property type="entry name" value="LacI"/>
    <property type="match status" value="1"/>
</dbReference>
<dbReference type="STRING" id="1447715.AH67_00260"/>
<dbReference type="InterPro" id="IPR028082">
    <property type="entry name" value="Peripla_BP_I"/>
</dbReference>
<dbReference type="InterPro" id="IPR046335">
    <property type="entry name" value="LacI/GalR-like_sensor"/>
</dbReference>
<dbReference type="Gene3D" id="3.40.50.2300">
    <property type="match status" value="2"/>
</dbReference>
<dbReference type="RefSeq" id="WP_039170748.1">
    <property type="nucleotide sequence ID" value="NZ_CP007457.1"/>
</dbReference>
<accession>A0A0A7I8K6</accession>
<dbReference type="Gene3D" id="1.10.260.40">
    <property type="entry name" value="lambda repressor-like DNA-binding domains"/>
    <property type="match status" value="1"/>
</dbReference>
<dbReference type="SMART" id="SM00354">
    <property type="entry name" value="HTH_LACI"/>
    <property type="match status" value="1"/>
</dbReference>
<dbReference type="SUPFAM" id="SSF47413">
    <property type="entry name" value="lambda repressor-like DNA-binding domains"/>
    <property type="match status" value="1"/>
</dbReference>
<evidence type="ECO:0000256" key="1">
    <source>
        <dbReference type="ARBA" id="ARBA00023015"/>
    </source>
</evidence>
<dbReference type="PANTHER" id="PTHR30146:SF109">
    <property type="entry name" value="HTH-TYPE TRANSCRIPTIONAL REGULATOR GALS"/>
    <property type="match status" value="1"/>
</dbReference>
<dbReference type="AlphaFoldDB" id="A0A0A7I8K6"/>
<gene>
    <name evidence="5" type="ORF">AH67_00260</name>
</gene>
<evidence type="ECO:0000256" key="3">
    <source>
        <dbReference type="ARBA" id="ARBA00023163"/>
    </source>
</evidence>
<feature type="domain" description="HTH lacI-type" evidence="4">
    <location>
        <begin position="10"/>
        <end position="64"/>
    </location>
</feature>
<dbReference type="PANTHER" id="PTHR30146">
    <property type="entry name" value="LACI-RELATED TRANSCRIPTIONAL REPRESSOR"/>
    <property type="match status" value="1"/>
</dbReference>
<dbReference type="CDD" id="cd01392">
    <property type="entry name" value="HTH_LacI"/>
    <property type="match status" value="1"/>
</dbReference>
<dbReference type="GO" id="GO:0000976">
    <property type="term" value="F:transcription cis-regulatory region binding"/>
    <property type="evidence" value="ECO:0007669"/>
    <property type="project" value="TreeGrafter"/>
</dbReference>
<protein>
    <submittedName>
        <fullName evidence="5">LacI family transcriptional regulator</fullName>
    </submittedName>
</protein>
<proteinExistence type="predicted"/>
<dbReference type="EMBL" id="CP007457">
    <property type="protein sequence ID" value="AIZ15565.1"/>
    <property type="molecule type" value="Genomic_DNA"/>
</dbReference>
<keyword evidence="3" id="KW-0804">Transcription</keyword>
<dbReference type="Proteomes" id="UP000030636">
    <property type="component" value="Chromosome"/>
</dbReference>
<organism evidence="5 6">
    <name type="scientific">Bifidobacterium pseudolongum PV8-2</name>
    <dbReference type="NCBI Taxonomy" id="1447715"/>
    <lineage>
        <taxon>Bacteria</taxon>
        <taxon>Bacillati</taxon>
        <taxon>Actinomycetota</taxon>
        <taxon>Actinomycetes</taxon>
        <taxon>Bifidobacteriales</taxon>
        <taxon>Bifidobacteriaceae</taxon>
        <taxon>Bifidobacterium</taxon>
    </lineage>
</organism>
<dbReference type="PROSITE" id="PS00356">
    <property type="entry name" value="HTH_LACI_1"/>
    <property type="match status" value="1"/>
</dbReference>
<dbReference type="GO" id="GO:0003700">
    <property type="term" value="F:DNA-binding transcription factor activity"/>
    <property type="evidence" value="ECO:0007669"/>
    <property type="project" value="TreeGrafter"/>
</dbReference>
<dbReference type="OrthoDB" id="59108at2"/>
<dbReference type="SUPFAM" id="SSF53822">
    <property type="entry name" value="Periplasmic binding protein-like I"/>
    <property type="match status" value="1"/>
</dbReference>
<dbReference type="InterPro" id="IPR000843">
    <property type="entry name" value="HTH_LacI"/>
</dbReference>
<dbReference type="PROSITE" id="PS50932">
    <property type="entry name" value="HTH_LACI_2"/>
    <property type="match status" value="1"/>
</dbReference>
<keyword evidence="6" id="KW-1185">Reference proteome</keyword>
<dbReference type="HOGENOM" id="CLU_037628_6_1_11"/>
<name>A0A0A7I8K6_9BIFI</name>
<keyword evidence="2" id="KW-0238">DNA-binding</keyword>
<sequence length="370" mass="40313">MAGRKGAKRPSIFEVAKLAGVSHQTVSRVINDSPNVSPATREKVELAIAELGYRPSNSARSLASNRTHTIGMIAGGQRFYGPVTALSSIEATARAHAMFVSVAMVHEAECTQSEFDDLCGMFMQQGVDAFIFLTPTDEMFQVACRAKVTQPCVIITSTHGGVSVGEGMRMLNARRHRRVSLVGVDQWGGMAAVMRLIRKYGHRNVLFFAGPSQWRDAHTRLLAWNKLCAENKVNSVTVQCGDWESADAYRRMNHILDNIGSNGGRLPTCAVCSNDVMAIGVIRALHEHGVRVPDDMSVTGFDDIPGMSNMYPPLTTVRQDFDDLGVMAMKEALFLMGDGDEPGYPASYHGVGLVSADLIVRQSVRAAPRR</sequence>
<dbReference type="CDD" id="cd01574">
    <property type="entry name" value="PBP1_LacI"/>
    <property type="match status" value="1"/>
</dbReference>